<comment type="similarity">
    <text evidence="2">In the N-terminal section; belongs to the acetate CoA ligase alpha subunit family.</text>
</comment>
<dbReference type="FunFam" id="3.30.1490.20:FF:000020">
    <property type="entry name" value="Protein lysine acetyltransferase"/>
    <property type="match status" value="1"/>
</dbReference>
<feature type="domain" description="ATP-grasp" evidence="4">
    <location>
        <begin position="495"/>
        <end position="531"/>
    </location>
</feature>
<dbReference type="InterPro" id="IPR011761">
    <property type="entry name" value="ATP-grasp"/>
</dbReference>
<keyword evidence="6" id="KW-1185">Reference proteome</keyword>
<proteinExistence type="inferred from homology"/>
<dbReference type="RefSeq" id="WP_055673664.1">
    <property type="nucleotide sequence ID" value="NZ_CXWD01000024.1"/>
</dbReference>
<evidence type="ECO:0000313" key="5">
    <source>
        <dbReference type="EMBL" id="CTQ76080.1"/>
    </source>
</evidence>
<keyword evidence="3" id="KW-0067">ATP-binding</keyword>
<keyword evidence="1" id="KW-0816">Tricarboxylic acid cycle</keyword>
<dbReference type="InterPro" id="IPR032875">
    <property type="entry name" value="Succ_CoA_lig_flav_dom"/>
</dbReference>
<dbReference type="PANTHER" id="PTHR42793">
    <property type="entry name" value="COA BINDING DOMAIN CONTAINING PROTEIN"/>
    <property type="match status" value="1"/>
</dbReference>
<dbReference type="InterPro" id="IPR016102">
    <property type="entry name" value="Succinyl-CoA_synth-like"/>
</dbReference>
<keyword evidence="3" id="KW-0547">Nucleotide-binding</keyword>
<dbReference type="Gene3D" id="3.40.50.261">
    <property type="entry name" value="Succinyl-CoA synthetase domains"/>
    <property type="match status" value="2"/>
</dbReference>
<dbReference type="SUPFAM" id="SSF56059">
    <property type="entry name" value="Glutathione synthetase ATP-binding domain-like"/>
    <property type="match status" value="1"/>
</dbReference>
<evidence type="ECO:0000313" key="6">
    <source>
        <dbReference type="Proteomes" id="UP000053235"/>
    </source>
</evidence>
<evidence type="ECO:0000256" key="3">
    <source>
        <dbReference type="PROSITE-ProRule" id="PRU00409"/>
    </source>
</evidence>
<dbReference type="AlphaFoldDB" id="A0A0M7APB7"/>
<dbReference type="PANTHER" id="PTHR42793:SF4">
    <property type="entry name" value="BLL6376 PROTEIN"/>
    <property type="match status" value="1"/>
</dbReference>
<dbReference type="SUPFAM" id="SSF51735">
    <property type="entry name" value="NAD(P)-binding Rossmann-fold domains"/>
    <property type="match status" value="1"/>
</dbReference>
<dbReference type="Gene3D" id="3.30.1490.20">
    <property type="entry name" value="ATP-grasp fold, A domain"/>
    <property type="match status" value="1"/>
</dbReference>
<dbReference type="Proteomes" id="UP000053235">
    <property type="component" value="Unassembled WGS sequence"/>
</dbReference>
<sequence length="713" mass="74608">MADVLPSTSASLDVLLKPQSVAIIGASDDASRIGGRPVASTIAGGFKGRIYPVNPKRPTVQGLKAYPSITDVPEAVDCAIVAVPASLVEKTVADCAAMGTKSTIIFSSGFAELGAEGAETQQRIAAAAQNSGMRLIGPNCIGAFSVSAGWFGTFSSVQASLRLAPGKTAIISQSGAYGAHMFYMAQRRGVATDLWVTTGNESDIDVAEVIAYYAEHPDVSTIMAYTEGVKDRDRMCAALDLARAAKKPVIMIKVGDTDVGAEAAATHTASLAGDDAIYDALFKQYGVYRAHSCQEMVDVAYACQTGLFPKGRKMAIQTVSGGIGIQMADESVKNGLEVPAMPETLQQKLLGLIPYAGVRNPIDITGQVLNQPEVIGQGIDLSIRESGCDAYATYLASAPQAPGLKDFCLQTFKDLREKHPETPMALSMIATPEIISEYEALNIGCFEDPVMAIRAMAAVAQFYETFERGQPDTPSALPAGVSEVPDRLVSEAGAKAILASAGIPVTQDFLSASAEEAVKAWHAIGGPVVLKIASPDILHKTEIGGVLIGLNDEKAIAEGFEAILNRAREAEPDATIEGVLVCEMVSGGVETVLGVTNDPALGPAVMFGLGGVFVELMKDVTFRLAPFGIDEAHRMIGEIKGRAMLDGVRGAPPADVKALAQALSRLSVFAAENADRLETIDINPFVVLPDSAVALDAVIVPKATVLAGDPAVR</sequence>
<dbReference type="Gene3D" id="3.40.50.720">
    <property type="entry name" value="NAD(P)-binding Rossmann-like Domain"/>
    <property type="match status" value="1"/>
</dbReference>
<dbReference type="InterPro" id="IPR003781">
    <property type="entry name" value="CoA-bd"/>
</dbReference>
<gene>
    <name evidence="5" type="ORF">LAX5112_04459</name>
</gene>
<evidence type="ECO:0000259" key="4">
    <source>
        <dbReference type="PROSITE" id="PS50975"/>
    </source>
</evidence>
<dbReference type="InterPro" id="IPR036291">
    <property type="entry name" value="NAD(P)-bd_dom_sf"/>
</dbReference>
<dbReference type="Pfam" id="PF13549">
    <property type="entry name" value="ATP-grasp_5"/>
    <property type="match status" value="1"/>
</dbReference>
<accession>A0A0M7APB7</accession>
<name>A0A0M7APB7_9HYPH</name>
<dbReference type="Pfam" id="PF13380">
    <property type="entry name" value="CoA_binding_2"/>
    <property type="match status" value="1"/>
</dbReference>
<dbReference type="SUPFAM" id="SSF52210">
    <property type="entry name" value="Succinyl-CoA synthetase domains"/>
    <property type="match status" value="2"/>
</dbReference>
<dbReference type="PROSITE" id="PS50975">
    <property type="entry name" value="ATP_GRASP"/>
    <property type="match status" value="1"/>
</dbReference>
<dbReference type="OrthoDB" id="9807426at2"/>
<dbReference type="SMART" id="SM00881">
    <property type="entry name" value="CoA_binding"/>
    <property type="match status" value="1"/>
</dbReference>
<dbReference type="Gene3D" id="3.30.470.20">
    <property type="entry name" value="ATP-grasp fold, B domain"/>
    <property type="match status" value="1"/>
</dbReference>
<protein>
    <submittedName>
        <fullName evidence="5">Succinyl-CoA synthetase subunit alpha</fullName>
    </submittedName>
</protein>
<dbReference type="Pfam" id="PF13607">
    <property type="entry name" value="Succ_CoA_lig"/>
    <property type="match status" value="1"/>
</dbReference>
<evidence type="ECO:0000256" key="2">
    <source>
        <dbReference type="ARBA" id="ARBA00060888"/>
    </source>
</evidence>
<organism evidence="5 6">
    <name type="scientific">Roseibium alexandrii</name>
    <dbReference type="NCBI Taxonomy" id="388408"/>
    <lineage>
        <taxon>Bacteria</taxon>
        <taxon>Pseudomonadati</taxon>
        <taxon>Pseudomonadota</taxon>
        <taxon>Alphaproteobacteria</taxon>
        <taxon>Hyphomicrobiales</taxon>
        <taxon>Stappiaceae</taxon>
        <taxon>Roseibium</taxon>
    </lineage>
</organism>
<reference evidence="6" key="1">
    <citation type="submission" date="2015-07" db="EMBL/GenBank/DDBJ databases">
        <authorList>
            <person name="Rodrigo-Torres Lidia"/>
            <person name="Arahal R.David."/>
        </authorList>
    </citation>
    <scope>NUCLEOTIDE SEQUENCE [LARGE SCALE GENOMIC DNA]</scope>
    <source>
        <strain evidence="6">CECT 5112</strain>
    </source>
</reference>
<dbReference type="EMBL" id="CXWD01000024">
    <property type="protein sequence ID" value="CTQ76080.1"/>
    <property type="molecule type" value="Genomic_DNA"/>
</dbReference>
<dbReference type="GO" id="GO:0005524">
    <property type="term" value="F:ATP binding"/>
    <property type="evidence" value="ECO:0007669"/>
    <property type="project" value="UniProtKB-UniRule"/>
</dbReference>
<evidence type="ECO:0000256" key="1">
    <source>
        <dbReference type="ARBA" id="ARBA00022532"/>
    </source>
</evidence>
<dbReference type="GO" id="GO:0006099">
    <property type="term" value="P:tricarboxylic acid cycle"/>
    <property type="evidence" value="ECO:0007669"/>
    <property type="project" value="UniProtKB-KW"/>
</dbReference>
<dbReference type="GO" id="GO:0046872">
    <property type="term" value="F:metal ion binding"/>
    <property type="evidence" value="ECO:0007669"/>
    <property type="project" value="InterPro"/>
</dbReference>
<dbReference type="InterPro" id="IPR013815">
    <property type="entry name" value="ATP_grasp_subdomain_1"/>
</dbReference>
<dbReference type="STRING" id="388408.LAX5112_04459"/>